<dbReference type="PIRSF" id="PIRSF010631">
    <property type="entry name" value="A-rhamnsds"/>
    <property type="match status" value="1"/>
</dbReference>
<dbReference type="InterPro" id="IPR013737">
    <property type="entry name" value="Bac_rhamnosid_N"/>
</dbReference>
<dbReference type="Proteomes" id="UP001388673">
    <property type="component" value="Unassembled WGS sequence"/>
</dbReference>
<dbReference type="Pfam" id="PF25788">
    <property type="entry name" value="Ig_Rha78A_N"/>
    <property type="match status" value="1"/>
</dbReference>
<dbReference type="InterPro" id="IPR013783">
    <property type="entry name" value="Ig-like_fold"/>
</dbReference>
<dbReference type="InterPro" id="IPR016007">
    <property type="entry name" value="Alpha_rhamnosid"/>
</dbReference>
<dbReference type="Pfam" id="PF08531">
    <property type="entry name" value="Bac_rhamnosid_N"/>
    <property type="match status" value="1"/>
</dbReference>
<organism evidence="8 9">
    <name type="scientific">Kwoniella newhampshirensis</name>
    <dbReference type="NCBI Taxonomy" id="1651941"/>
    <lineage>
        <taxon>Eukaryota</taxon>
        <taxon>Fungi</taxon>
        <taxon>Dikarya</taxon>
        <taxon>Basidiomycota</taxon>
        <taxon>Agaricomycotina</taxon>
        <taxon>Tremellomycetes</taxon>
        <taxon>Tremellales</taxon>
        <taxon>Cryptococcaceae</taxon>
        <taxon>Kwoniella</taxon>
    </lineage>
</organism>
<dbReference type="EMBL" id="JBCAWK010000008">
    <property type="protein sequence ID" value="KAK8850772.1"/>
    <property type="molecule type" value="Genomic_DNA"/>
</dbReference>
<dbReference type="Gene3D" id="2.60.120.260">
    <property type="entry name" value="Galactose-binding domain-like"/>
    <property type="match status" value="2"/>
</dbReference>
<dbReference type="InterPro" id="IPR008902">
    <property type="entry name" value="Rhamnosid_concanavalin"/>
</dbReference>
<dbReference type="InterPro" id="IPR035396">
    <property type="entry name" value="Bac_rhamnosid6H"/>
</dbReference>
<name>A0AAW0YKG6_9TREE</name>
<evidence type="ECO:0000256" key="3">
    <source>
        <dbReference type="ARBA" id="ARBA00022801"/>
    </source>
</evidence>
<evidence type="ECO:0000256" key="1">
    <source>
        <dbReference type="ARBA" id="ARBA00001445"/>
    </source>
</evidence>
<feature type="domain" description="Alpha-L-rhamnosidase concanavalin-like" evidence="4">
    <location>
        <begin position="313"/>
        <end position="410"/>
    </location>
</feature>
<evidence type="ECO:0000259" key="5">
    <source>
        <dbReference type="Pfam" id="PF08531"/>
    </source>
</evidence>
<feature type="domain" description="Alpha-L-rhamnosidase six-hairpin glycosidase" evidence="6">
    <location>
        <begin position="415"/>
        <end position="768"/>
    </location>
</feature>
<dbReference type="InterPro" id="IPR035398">
    <property type="entry name" value="Bac_rhamnosid_C"/>
</dbReference>
<gene>
    <name evidence="8" type="ORF">IAR55_004692</name>
</gene>
<dbReference type="InterPro" id="IPR012341">
    <property type="entry name" value="6hp_glycosidase-like_sf"/>
</dbReference>
<dbReference type="AlphaFoldDB" id="A0AAW0YKG6"/>
<feature type="domain" description="Bacterial alpha-L-rhamnosidase N-terminal" evidence="5">
    <location>
        <begin position="142"/>
        <end position="304"/>
    </location>
</feature>
<dbReference type="Pfam" id="PF17389">
    <property type="entry name" value="Bac_rhamnosid6H"/>
    <property type="match status" value="1"/>
</dbReference>
<dbReference type="SUPFAM" id="SSF48208">
    <property type="entry name" value="Six-hairpin glycosidases"/>
    <property type="match status" value="1"/>
</dbReference>
<dbReference type="GO" id="GO:0005975">
    <property type="term" value="P:carbohydrate metabolic process"/>
    <property type="evidence" value="ECO:0007669"/>
    <property type="project" value="InterPro"/>
</dbReference>
<dbReference type="Gene3D" id="2.60.40.10">
    <property type="entry name" value="Immunoglobulins"/>
    <property type="match status" value="1"/>
</dbReference>
<dbReference type="Gene3D" id="1.50.10.10">
    <property type="match status" value="1"/>
</dbReference>
<evidence type="ECO:0000313" key="9">
    <source>
        <dbReference type="Proteomes" id="UP001388673"/>
    </source>
</evidence>
<dbReference type="InterPro" id="IPR008928">
    <property type="entry name" value="6-hairpin_glycosidase_sf"/>
</dbReference>
<dbReference type="Pfam" id="PF17390">
    <property type="entry name" value="Bac_rhamnosid_C"/>
    <property type="match status" value="1"/>
</dbReference>
<evidence type="ECO:0000259" key="6">
    <source>
        <dbReference type="Pfam" id="PF17389"/>
    </source>
</evidence>
<dbReference type="PANTHER" id="PTHR33307">
    <property type="entry name" value="ALPHA-RHAMNOSIDASE (EUROFUNG)"/>
    <property type="match status" value="1"/>
</dbReference>
<keyword evidence="9" id="KW-1185">Reference proteome</keyword>
<comment type="caution">
    <text evidence="8">The sequence shown here is derived from an EMBL/GenBank/DDBJ whole genome shotgun (WGS) entry which is preliminary data.</text>
</comment>
<dbReference type="EC" id="3.2.1.40" evidence="2"/>
<evidence type="ECO:0000313" key="8">
    <source>
        <dbReference type="EMBL" id="KAK8850772.1"/>
    </source>
</evidence>
<sequence>MSTTAISIKRIRCESYESSLGISHSAPRLSWELEGDAVDWLQTKYTVRVIRGTDVEEASVETAQSTFVDWPSRPLQSRERVTIELRLTGSDGLDTAWKSFEIETGLIQREDWTAQLVGGEKQAQDGPKRPFRLRSSFLCPAEFRQARLYITAHGIYEPYINGIRVGEALLEPGWTDYRFMLRYGTHDVTDLVKRGETNTIGAWLGEGWYSGRLGFRDGVRNVYGTELGLLAQLEIDGKVVASTGEDWSWSYGNIVASELMDGETFDSQISDDWDSTESWNTVVDLPFPSEALVSAEAAPVHVMEQITAKSIATTPSGKTVVDFGQNFAGLLQILGEPSNKSGELVLRYAEVMEHGELGTRPLRAAKATDRIVLGGSVRGYRSKFTTHGFRYMEVTGWSDITVNDVVGLVISSLPRRTGYFECSHKLLNRLHQNVVYSTLANTISLPTDCPQRDERLGWTGDIQVFAPTLNFLFDSSGFLRDWLKDLYEAQKSLDGIVPIIVPTLPIENLQRASQAAWGDASAITPWDLYMSSGDTEVLRDQYPSMCLWLEEGVIRDPVTGLWTRDKPQLGDWLDPKAPPSLPGRGSTDPFLVADAYLVYVTRKVGLVAKVLGESAAAEKWDVEARRLLDAFHDNYVTRNNRLVSDSQSAFALLLHFDLVDPNKPDQRDVFSKRLEELVVRDFWQVATGFVGTPIILHTLVKHGMLHHAYRMLLARDCPSWLSPVLLGATTIWERWDSMLADGSINPGNMTSFNHYALGAVAEFLHSVVAGLSPLSPGWKTILIKPQPGGDLTWAKASHHSPYGLAECQWRIEAEQLFVTAVIPPNCTARVELPGVSEEVGSGIHDFNVPWVADARWPPEIVQPEFSRPVDKDWVRG</sequence>
<keyword evidence="3" id="KW-0378">Hydrolase</keyword>
<protein>
    <recommendedName>
        <fullName evidence="2">alpha-L-rhamnosidase</fullName>
        <ecNumber evidence="2">3.2.1.40</ecNumber>
    </recommendedName>
</protein>
<evidence type="ECO:0000259" key="4">
    <source>
        <dbReference type="Pfam" id="PF05592"/>
    </source>
</evidence>
<comment type="catalytic activity">
    <reaction evidence="1">
        <text>Hydrolysis of terminal non-reducing alpha-L-rhamnose residues in alpha-L-rhamnosides.</text>
        <dbReference type="EC" id="3.2.1.40"/>
    </reaction>
</comment>
<evidence type="ECO:0000256" key="2">
    <source>
        <dbReference type="ARBA" id="ARBA00012652"/>
    </source>
</evidence>
<accession>A0AAW0YKG6</accession>
<dbReference type="Gene3D" id="2.60.420.10">
    <property type="entry name" value="Maltose phosphorylase, domain 3"/>
    <property type="match status" value="1"/>
</dbReference>
<evidence type="ECO:0000259" key="7">
    <source>
        <dbReference type="Pfam" id="PF17390"/>
    </source>
</evidence>
<proteinExistence type="predicted"/>
<dbReference type="GeneID" id="92181950"/>
<feature type="domain" description="Alpha-L-rhamnosidase C-terminal" evidence="7">
    <location>
        <begin position="770"/>
        <end position="840"/>
    </location>
</feature>
<dbReference type="KEGG" id="kne:92181950"/>
<dbReference type="PANTHER" id="PTHR33307:SF6">
    <property type="entry name" value="ALPHA-RHAMNOSIDASE (EUROFUNG)-RELATED"/>
    <property type="match status" value="1"/>
</dbReference>
<dbReference type="RefSeq" id="XP_066802203.1">
    <property type="nucleotide sequence ID" value="XM_066947789.1"/>
</dbReference>
<reference evidence="8 9" key="1">
    <citation type="journal article" date="2024" name="bioRxiv">
        <title>Comparative genomics of Cryptococcus and Kwoniella reveals pathogenesis evolution and contrasting karyotype dynamics via intercentromeric recombination or chromosome fusion.</title>
        <authorList>
            <person name="Coelho M.A."/>
            <person name="David-Palma M."/>
            <person name="Shea T."/>
            <person name="Bowers K."/>
            <person name="McGinley-Smith S."/>
            <person name="Mohammad A.W."/>
            <person name="Gnirke A."/>
            <person name="Yurkov A.M."/>
            <person name="Nowrousian M."/>
            <person name="Sun S."/>
            <person name="Cuomo C.A."/>
            <person name="Heitman J."/>
        </authorList>
    </citation>
    <scope>NUCLEOTIDE SEQUENCE [LARGE SCALE GENOMIC DNA]</scope>
    <source>
        <strain evidence="8 9">CBS 13917</strain>
    </source>
</reference>
<dbReference type="Pfam" id="PF05592">
    <property type="entry name" value="Bac_rhamnosid"/>
    <property type="match status" value="1"/>
</dbReference>
<dbReference type="GO" id="GO:0030596">
    <property type="term" value="F:alpha-L-rhamnosidase activity"/>
    <property type="evidence" value="ECO:0007669"/>
    <property type="project" value="UniProtKB-EC"/>
</dbReference>